<feature type="transmembrane region" description="Helical" evidence="8">
    <location>
        <begin position="219"/>
        <end position="236"/>
    </location>
</feature>
<dbReference type="GO" id="GO:0008519">
    <property type="term" value="F:ammonium channel activity"/>
    <property type="evidence" value="ECO:0007669"/>
    <property type="project" value="InterPro"/>
</dbReference>
<keyword evidence="5 8" id="KW-1133">Transmembrane helix</keyword>
<feature type="transmembrane region" description="Helical" evidence="8">
    <location>
        <begin position="37"/>
        <end position="55"/>
    </location>
</feature>
<dbReference type="GO" id="GO:0097272">
    <property type="term" value="P:ammonium homeostasis"/>
    <property type="evidence" value="ECO:0007669"/>
    <property type="project" value="TreeGrafter"/>
</dbReference>
<dbReference type="InterPro" id="IPR029020">
    <property type="entry name" value="Ammonium/urea_transptr"/>
</dbReference>
<comment type="similarity">
    <text evidence="2 8">Belongs to the ammonia transporter channel (TC 1.A.11.2) family.</text>
</comment>
<evidence type="ECO:0000256" key="6">
    <source>
        <dbReference type="ARBA" id="ARBA00023136"/>
    </source>
</evidence>
<keyword evidence="9" id="KW-0732">Signal</keyword>
<feature type="transmembrane region" description="Helical" evidence="8">
    <location>
        <begin position="76"/>
        <end position="94"/>
    </location>
</feature>
<evidence type="ECO:0000256" key="5">
    <source>
        <dbReference type="ARBA" id="ARBA00022989"/>
    </source>
</evidence>
<comment type="subcellular location">
    <subcellularLocation>
        <location evidence="8">Cell membrane</location>
        <topology evidence="8">Multi-pass membrane protein</topology>
    </subcellularLocation>
    <subcellularLocation>
        <location evidence="1">Membrane</location>
        <topology evidence="1">Multi-pass membrane protein</topology>
    </subcellularLocation>
</comment>
<evidence type="ECO:0000256" key="2">
    <source>
        <dbReference type="ARBA" id="ARBA00005887"/>
    </source>
</evidence>
<feature type="chain" id="PRO_5032713681" description="Ammonium transporter" evidence="9">
    <location>
        <begin position="22"/>
        <end position="466"/>
    </location>
</feature>
<evidence type="ECO:0000313" key="11">
    <source>
        <dbReference type="EMBL" id="AKP75626.1"/>
    </source>
</evidence>
<accession>A0A806TWV0</accession>
<organism evidence="11 12">
    <name type="scientific">Priestia megaterium Q3</name>
    <dbReference type="NCBI Taxonomy" id="1452722"/>
    <lineage>
        <taxon>Bacteria</taxon>
        <taxon>Bacillati</taxon>
        <taxon>Bacillota</taxon>
        <taxon>Bacilli</taxon>
        <taxon>Bacillales</taxon>
        <taxon>Bacillaceae</taxon>
        <taxon>Priestia</taxon>
    </lineage>
</organism>
<dbReference type="Gene3D" id="1.10.3430.10">
    <property type="entry name" value="Ammonium transporter AmtB like domains"/>
    <property type="match status" value="1"/>
</dbReference>
<evidence type="ECO:0000256" key="8">
    <source>
        <dbReference type="RuleBase" id="RU362002"/>
    </source>
</evidence>
<keyword evidence="6 8" id="KW-0472">Membrane</keyword>
<feature type="transmembrane region" description="Helical" evidence="8">
    <location>
        <begin position="336"/>
        <end position="354"/>
    </location>
</feature>
<dbReference type="RefSeq" id="WP_034327384.1">
    <property type="nucleotide sequence ID" value="NZ_CP010586.1"/>
</dbReference>
<feature type="transmembrane region" description="Helical" evidence="8">
    <location>
        <begin position="374"/>
        <end position="394"/>
    </location>
</feature>
<dbReference type="EMBL" id="CP010586">
    <property type="protein sequence ID" value="AKP75626.1"/>
    <property type="molecule type" value="Genomic_DNA"/>
</dbReference>
<sequence>MKKKISAVLFISLLAATRVNAADPTVESVSASIDMMWVMFGAVLVFLMHAGFAMVETGFTRSKNSLNILMKNMLTVAVSSVLYFVIGFALMFGNSKGGFIGSSGFFLNGESDQMSFFVFQIVFAATCATIISGAVAERMKLSSYMMLTIAMVAVIYPVVGHWVWGGGWLSKLGFVDFAGSTVVHLTGALGAAVAVTFLGARLGKYGSDGKVNAIQGHNIPLGALGVFILWFGWFGFNGGSTLAADPALVPGIIATTLMSGSCGVLSSALYTKFRYKRIDASLTLNGALAGLVGITAGTANVSIPGAIVIGLIAGIILVEAVHFIDSKMKLDDPVGAITVHGICGIWGTLAVGLFDTANGLFYGGGVQLLGIQALGIIAVMGWTIGTVGLFLFVLTRFSSIRVSSEEEIAGLDFAEHGSSAYEFRESFVATGDGNLHPEFGVGLIDRLNKVGKVSDKPHISNVNETI</sequence>
<dbReference type="GeneID" id="48011316"/>
<evidence type="ECO:0000313" key="12">
    <source>
        <dbReference type="Proteomes" id="UP000036410"/>
    </source>
</evidence>
<dbReference type="PANTHER" id="PTHR11730">
    <property type="entry name" value="AMMONIUM TRANSPORTER"/>
    <property type="match status" value="1"/>
</dbReference>
<feature type="domain" description="Ammonium transporter AmtB-like" evidence="10">
    <location>
        <begin position="37"/>
        <end position="421"/>
    </location>
</feature>
<keyword evidence="4 8" id="KW-0812">Transmembrane</keyword>
<evidence type="ECO:0000256" key="4">
    <source>
        <dbReference type="ARBA" id="ARBA00022692"/>
    </source>
</evidence>
<dbReference type="PANTHER" id="PTHR11730:SF6">
    <property type="entry name" value="AMMONIUM TRANSPORTER"/>
    <property type="match status" value="1"/>
</dbReference>
<gene>
    <name evidence="11" type="primary">amt_1</name>
    <name evidence="11" type="ORF">AS52_00660</name>
</gene>
<feature type="signal peptide" evidence="9">
    <location>
        <begin position="1"/>
        <end position="21"/>
    </location>
</feature>
<evidence type="ECO:0000256" key="1">
    <source>
        <dbReference type="ARBA" id="ARBA00004141"/>
    </source>
</evidence>
<proteinExistence type="inferred from homology"/>
<feature type="transmembrane region" description="Helical" evidence="8">
    <location>
        <begin position="282"/>
        <end position="299"/>
    </location>
</feature>
<name>A0A806TWV0_PRIMG</name>
<evidence type="ECO:0000259" key="10">
    <source>
        <dbReference type="Pfam" id="PF00909"/>
    </source>
</evidence>
<evidence type="ECO:0000256" key="9">
    <source>
        <dbReference type="SAM" id="SignalP"/>
    </source>
</evidence>
<dbReference type="GO" id="GO:0005886">
    <property type="term" value="C:plasma membrane"/>
    <property type="evidence" value="ECO:0007669"/>
    <property type="project" value="UniProtKB-SubCell"/>
</dbReference>
<reference evidence="11 12" key="1">
    <citation type="submission" date="2015-01" db="EMBL/GenBank/DDBJ databases">
        <title>Genome sequence of bacillus megaterium Q3.</title>
        <authorList>
            <person name="Wang Y."/>
            <person name="Luo K."/>
            <person name="Bai L."/>
            <person name="Luo F."/>
        </authorList>
    </citation>
    <scope>NUCLEOTIDE SEQUENCE [LARGE SCALE GENOMIC DNA]</scope>
    <source>
        <strain evidence="11 12">Q3</strain>
    </source>
</reference>
<keyword evidence="7 8" id="KW-0924">Ammonia transport</keyword>
<dbReference type="InterPro" id="IPR024041">
    <property type="entry name" value="NH4_transpt_AmtB-like_dom"/>
</dbReference>
<dbReference type="SUPFAM" id="SSF111352">
    <property type="entry name" value="Ammonium transporter"/>
    <property type="match status" value="1"/>
</dbReference>
<feature type="transmembrane region" description="Helical" evidence="8">
    <location>
        <begin position="143"/>
        <end position="165"/>
    </location>
</feature>
<dbReference type="NCBIfam" id="TIGR00836">
    <property type="entry name" value="amt"/>
    <property type="match status" value="1"/>
</dbReference>
<feature type="transmembrane region" description="Helical" evidence="8">
    <location>
        <begin position="248"/>
        <end position="270"/>
    </location>
</feature>
<dbReference type="AlphaFoldDB" id="A0A806TWV0"/>
<protein>
    <recommendedName>
        <fullName evidence="8">Ammonium transporter</fullName>
    </recommendedName>
</protein>
<evidence type="ECO:0000256" key="7">
    <source>
        <dbReference type="ARBA" id="ARBA00023177"/>
    </source>
</evidence>
<feature type="transmembrane region" description="Helical" evidence="8">
    <location>
        <begin position="114"/>
        <end position="136"/>
    </location>
</feature>
<evidence type="ECO:0000256" key="3">
    <source>
        <dbReference type="ARBA" id="ARBA00022448"/>
    </source>
</evidence>
<feature type="transmembrane region" description="Helical" evidence="8">
    <location>
        <begin position="305"/>
        <end position="324"/>
    </location>
</feature>
<keyword evidence="3 8" id="KW-0813">Transport</keyword>
<dbReference type="Proteomes" id="UP000036410">
    <property type="component" value="Chromosome"/>
</dbReference>
<feature type="transmembrane region" description="Helical" evidence="8">
    <location>
        <begin position="177"/>
        <end position="198"/>
    </location>
</feature>
<dbReference type="InterPro" id="IPR001905">
    <property type="entry name" value="Ammonium_transpt"/>
</dbReference>
<dbReference type="Pfam" id="PF00909">
    <property type="entry name" value="Ammonium_transp"/>
    <property type="match status" value="1"/>
</dbReference>